<protein>
    <submittedName>
        <fullName evidence="3">Uncharacterized protein</fullName>
    </submittedName>
</protein>
<feature type="compositionally biased region" description="Basic residues" evidence="2">
    <location>
        <begin position="422"/>
        <end position="431"/>
    </location>
</feature>
<feature type="region of interest" description="Disordered" evidence="2">
    <location>
        <begin position="150"/>
        <end position="195"/>
    </location>
</feature>
<organism evidence="3">
    <name type="scientific">Ostreococcus mediterraneus</name>
    <dbReference type="NCBI Taxonomy" id="1486918"/>
    <lineage>
        <taxon>Eukaryota</taxon>
        <taxon>Viridiplantae</taxon>
        <taxon>Chlorophyta</taxon>
        <taxon>Mamiellophyceae</taxon>
        <taxon>Mamiellales</taxon>
        <taxon>Bathycoccaceae</taxon>
        <taxon>Ostreococcus</taxon>
    </lineage>
</organism>
<feature type="compositionally biased region" description="Low complexity" evidence="2">
    <location>
        <begin position="407"/>
        <end position="419"/>
    </location>
</feature>
<feature type="compositionally biased region" description="Basic residues" evidence="2">
    <location>
        <begin position="173"/>
        <end position="186"/>
    </location>
</feature>
<evidence type="ECO:0000256" key="1">
    <source>
        <dbReference type="SAM" id="Coils"/>
    </source>
</evidence>
<proteinExistence type="predicted"/>
<sequence length="431" mass="46696">MGSSSNASDASVSSLAIRAVSGEIVSRYGAAEATLGSMTRAWARGGSSDGTPTTKTTKGTTEETKTSAKETLKTISNTMFTSEVTQGVREMAAAERAARAKKTKTETKTTTAFATTQVLPSAKKTMKKETKTVVEVKNVAPVAVNAKKTKAMTPTKEEAPARGVEAKVEAKAKAKTKTKTKTRKARGAAASTAATGDANPAIEIVKFVLPAICGWIARQRSVSALKKKLEDMTMKKVANATEATKLRREIVDLRDELKRASSAFEDVQESAEAMMTRKTAGKEIKMKQMALDHAEQLRKERAECFEEVRAAKALEVGARWREEACRKMKNRAIEEAAALEKKVAELEKKLKEMQEDKRKETQEKIKGTVLNAVKSFQSFGRRSSANKEPVVEDAPAAAAPKEEETAPVENAPPVVVSPNKSEKKKNSKTKN</sequence>
<feature type="region of interest" description="Disordered" evidence="2">
    <location>
        <begin position="376"/>
        <end position="431"/>
    </location>
</feature>
<name>A0A7S0Z4W7_9CHLO</name>
<accession>A0A7S0Z4W7</accession>
<feature type="coiled-coil region" evidence="1">
    <location>
        <begin position="243"/>
        <end position="270"/>
    </location>
</feature>
<keyword evidence="1" id="KW-0175">Coiled coil</keyword>
<feature type="coiled-coil region" evidence="1">
    <location>
        <begin position="294"/>
        <end position="364"/>
    </location>
</feature>
<evidence type="ECO:0000313" key="3">
    <source>
        <dbReference type="EMBL" id="CAD8809012.1"/>
    </source>
</evidence>
<feature type="compositionally biased region" description="Basic and acidic residues" evidence="2">
    <location>
        <begin position="155"/>
        <end position="172"/>
    </location>
</feature>
<reference evidence="3" key="1">
    <citation type="submission" date="2021-01" db="EMBL/GenBank/DDBJ databases">
        <authorList>
            <person name="Corre E."/>
            <person name="Pelletier E."/>
            <person name="Niang G."/>
            <person name="Scheremetjew M."/>
            <person name="Finn R."/>
            <person name="Kale V."/>
            <person name="Holt S."/>
            <person name="Cochrane G."/>
            <person name="Meng A."/>
            <person name="Brown T."/>
            <person name="Cohen L."/>
        </authorList>
    </citation>
    <scope>NUCLEOTIDE SEQUENCE</scope>
    <source>
        <strain evidence="3">Clade-D-RCC1621</strain>
    </source>
</reference>
<evidence type="ECO:0000256" key="2">
    <source>
        <dbReference type="SAM" id="MobiDB-lite"/>
    </source>
</evidence>
<dbReference type="EMBL" id="HBFO01000171">
    <property type="protein sequence ID" value="CAD8809012.1"/>
    <property type="molecule type" value="Transcribed_RNA"/>
</dbReference>
<feature type="region of interest" description="Disordered" evidence="2">
    <location>
        <begin position="41"/>
        <end position="68"/>
    </location>
</feature>
<gene>
    <name evidence="3" type="ORF">OMED0930_LOCUS105</name>
</gene>
<dbReference type="AlphaFoldDB" id="A0A7S0Z4W7"/>